<dbReference type="PANTHER" id="PTHR14859">
    <property type="entry name" value="CALCOFLUOR WHITE HYPERSENSITIVE PROTEIN PRECURSOR"/>
    <property type="match status" value="1"/>
</dbReference>
<dbReference type="SUPFAM" id="SSF56219">
    <property type="entry name" value="DNase I-like"/>
    <property type="match status" value="1"/>
</dbReference>
<dbReference type="InterPro" id="IPR036691">
    <property type="entry name" value="Endo/exonu/phosph_ase_sf"/>
</dbReference>
<dbReference type="GO" id="GO:0016020">
    <property type="term" value="C:membrane"/>
    <property type="evidence" value="ECO:0007669"/>
    <property type="project" value="GOC"/>
</dbReference>
<protein>
    <recommendedName>
        <fullName evidence="1">Endonuclease/exonuclease/phosphatase domain-containing protein</fullName>
    </recommendedName>
</protein>
<sequence length="206" mass="22723">MLFIPVCVQAQESTDISITVMSYNIKNAYGGDTFKPIVEVINSTDPDYVALQEVDSVTSRVNWLNEPQEFGKLTNMYWDFAKGISHAGGSYGNSMLSKLAVLKTVKIPLPGAEARSALFTDIDLSDGVDPDNATVTFISTHWMNGDPVSRLESAIIINNYIDSIISAGIVSENWPFLLMGDLNARDGSDPINEMRDHWETSDFNYG</sequence>
<name>X1BT23_9ZZZZ</name>
<dbReference type="InterPro" id="IPR005135">
    <property type="entry name" value="Endo/exonuclease/phosphatase"/>
</dbReference>
<reference evidence="2" key="1">
    <citation type="journal article" date="2014" name="Front. Microbiol.">
        <title>High frequency of phylogenetically diverse reductive dehalogenase-homologous genes in deep subseafloor sedimentary metagenomes.</title>
        <authorList>
            <person name="Kawai M."/>
            <person name="Futagami T."/>
            <person name="Toyoda A."/>
            <person name="Takaki Y."/>
            <person name="Nishi S."/>
            <person name="Hori S."/>
            <person name="Arai W."/>
            <person name="Tsubouchi T."/>
            <person name="Morono Y."/>
            <person name="Uchiyama I."/>
            <person name="Ito T."/>
            <person name="Fujiyama A."/>
            <person name="Inagaki F."/>
            <person name="Takami H."/>
        </authorList>
    </citation>
    <scope>NUCLEOTIDE SEQUENCE</scope>
    <source>
        <strain evidence="2">Expedition CK06-06</strain>
    </source>
</reference>
<dbReference type="GO" id="GO:0006506">
    <property type="term" value="P:GPI anchor biosynthetic process"/>
    <property type="evidence" value="ECO:0007669"/>
    <property type="project" value="TreeGrafter"/>
</dbReference>
<dbReference type="AlphaFoldDB" id="X1BT23"/>
<organism evidence="2">
    <name type="scientific">marine sediment metagenome</name>
    <dbReference type="NCBI Taxonomy" id="412755"/>
    <lineage>
        <taxon>unclassified sequences</taxon>
        <taxon>metagenomes</taxon>
        <taxon>ecological metagenomes</taxon>
    </lineage>
</organism>
<dbReference type="PANTHER" id="PTHR14859:SF15">
    <property type="entry name" value="ENDONUCLEASE_EXONUCLEASE_PHOSPHATASE DOMAIN-CONTAINING PROTEIN"/>
    <property type="match status" value="1"/>
</dbReference>
<evidence type="ECO:0000313" key="2">
    <source>
        <dbReference type="EMBL" id="GAG75296.1"/>
    </source>
</evidence>
<dbReference type="GO" id="GO:0003824">
    <property type="term" value="F:catalytic activity"/>
    <property type="evidence" value="ECO:0007669"/>
    <property type="project" value="InterPro"/>
</dbReference>
<dbReference type="Gene3D" id="3.60.10.10">
    <property type="entry name" value="Endonuclease/exonuclease/phosphatase"/>
    <property type="match status" value="1"/>
</dbReference>
<comment type="caution">
    <text evidence="2">The sequence shown here is derived from an EMBL/GenBank/DDBJ whole genome shotgun (WGS) entry which is preliminary data.</text>
</comment>
<feature type="non-terminal residue" evidence="2">
    <location>
        <position position="206"/>
    </location>
</feature>
<accession>X1BT23</accession>
<gene>
    <name evidence="2" type="ORF">S01H4_34869</name>
</gene>
<evidence type="ECO:0000259" key="1">
    <source>
        <dbReference type="Pfam" id="PF03372"/>
    </source>
</evidence>
<proteinExistence type="predicted"/>
<dbReference type="EMBL" id="BART01018477">
    <property type="protein sequence ID" value="GAG75296.1"/>
    <property type="molecule type" value="Genomic_DNA"/>
</dbReference>
<dbReference type="Pfam" id="PF03372">
    <property type="entry name" value="Exo_endo_phos"/>
    <property type="match status" value="1"/>
</dbReference>
<dbReference type="InterPro" id="IPR051916">
    <property type="entry name" value="GPI-anchor_lipid_remodeler"/>
</dbReference>
<feature type="domain" description="Endonuclease/exonuclease/phosphatase" evidence="1">
    <location>
        <begin position="21"/>
        <end position="195"/>
    </location>
</feature>